<dbReference type="PANTHER" id="PTHR15205">
    <property type="entry name" value="DEATH EFFECTOR DOMAIN-CONTAINING PROTEIN"/>
    <property type="match status" value="1"/>
</dbReference>
<dbReference type="GO" id="GO:0003677">
    <property type="term" value="F:DNA binding"/>
    <property type="evidence" value="ECO:0007669"/>
    <property type="project" value="UniProtKB-KW"/>
</dbReference>
<dbReference type="InParanoid" id="A0A6J2WAK5"/>
<comment type="subcellular location">
    <subcellularLocation>
        <location evidence="1">Nucleus</location>
        <location evidence="1">Nucleolus</location>
    </subcellularLocation>
</comment>
<keyword evidence="3" id="KW-0805">Transcription regulation</keyword>
<keyword evidence="2" id="KW-0053">Apoptosis</keyword>
<evidence type="ECO:0000256" key="5">
    <source>
        <dbReference type="ARBA" id="ARBA00023163"/>
    </source>
</evidence>
<keyword evidence="5" id="KW-0804">Transcription</keyword>
<dbReference type="Pfam" id="PF20694">
    <property type="entry name" value="TRADD-like_N"/>
    <property type="match status" value="1"/>
</dbReference>
<evidence type="ECO:0000256" key="2">
    <source>
        <dbReference type="ARBA" id="ARBA00022703"/>
    </source>
</evidence>
<dbReference type="PROSITE" id="PS50168">
    <property type="entry name" value="DED"/>
    <property type="match status" value="1"/>
</dbReference>
<proteinExistence type="predicted"/>
<dbReference type="GO" id="GO:0005730">
    <property type="term" value="C:nucleolus"/>
    <property type="evidence" value="ECO:0007669"/>
    <property type="project" value="UniProtKB-SubCell"/>
</dbReference>
<evidence type="ECO:0000259" key="8">
    <source>
        <dbReference type="PROSITE" id="PS50168"/>
    </source>
</evidence>
<keyword evidence="6" id="KW-0539">Nucleus</keyword>
<dbReference type="AlphaFoldDB" id="A0A6J2WAK5"/>
<dbReference type="Proteomes" id="UP000504632">
    <property type="component" value="Chromosome 9"/>
</dbReference>
<dbReference type="RefSeq" id="XP_030640942.1">
    <property type="nucleotide sequence ID" value="XM_030785082.1"/>
</dbReference>
<feature type="region of interest" description="Disordered" evidence="7">
    <location>
        <begin position="159"/>
        <end position="238"/>
    </location>
</feature>
<sequence>MATFRRPRYCLHWEETECLSYYEMQSLHELFEVVGSQLTETDVEVLSFLLDETYPGRHPLDPAGWTAEVSGDPATESAERMNSPSPRLLEAWRRLQPSNEPCPEAVAVAARHRPKSGVSLLLELERRGYVSEGNLEPLLQLLRVLTRHDLLPFVSRKKRRTVSPERPCAHLSEVEGSQVSGVEKTDTHQQTEQPQGHTEQPWRAGIDQSRPVTMPTGCKRGRGRRRTRAVKETSEPLCEPPAPNKLTCDIRLRVRAEYSEHDSALRGGVSSDKQQRLERQFELFSRASLLLRARDLGSIVCDIKFSEVANLDAFWADYLSGALLEALKGVFITDSLKQAAGQEGVRLLVSVDQDDYEEGRKLLLSNHTHYSTCRNSTDRS</sequence>
<protein>
    <submittedName>
        <fullName evidence="10">Death effector domain-containing 1</fullName>
    </submittedName>
</protein>
<feature type="compositionally biased region" description="Basic residues" evidence="7">
    <location>
        <begin position="219"/>
        <end position="228"/>
    </location>
</feature>
<dbReference type="GeneID" id="115821294"/>
<dbReference type="GO" id="GO:0042981">
    <property type="term" value="P:regulation of apoptotic process"/>
    <property type="evidence" value="ECO:0007669"/>
    <property type="project" value="InterPro"/>
</dbReference>
<dbReference type="SUPFAM" id="SSF47986">
    <property type="entry name" value="DEATH domain"/>
    <property type="match status" value="1"/>
</dbReference>
<keyword evidence="9" id="KW-1185">Reference proteome</keyword>
<dbReference type="CTD" id="58125"/>
<reference evidence="10" key="1">
    <citation type="submission" date="2025-08" db="UniProtKB">
        <authorList>
            <consortium name="RefSeq"/>
        </authorList>
    </citation>
    <scope>IDENTIFICATION</scope>
</reference>
<evidence type="ECO:0000256" key="4">
    <source>
        <dbReference type="ARBA" id="ARBA00023125"/>
    </source>
</evidence>
<dbReference type="OrthoDB" id="6422954at2759"/>
<evidence type="ECO:0000256" key="6">
    <source>
        <dbReference type="ARBA" id="ARBA00023242"/>
    </source>
</evidence>
<accession>A0A6J2WAK5</accession>
<dbReference type="InterPro" id="IPR038856">
    <property type="entry name" value="DEDD/DEDD2"/>
</dbReference>
<keyword evidence="4" id="KW-0238">DNA-binding</keyword>
<evidence type="ECO:0000313" key="9">
    <source>
        <dbReference type="Proteomes" id="UP000504632"/>
    </source>
</evidence>
<dbReference type="GO" id="GO:0008625">
    <property type="term" value="P:extrinsic apoptotic signaling pathway via death domain receptors"/>
    <property type="evidence" value="ECO:0007669"/>
    <property type="project" value="TreeGrafter"/>
</dbReference>
<dbReference type="InterPro" id="IPR011029">
    <property type="entry name" value="DEATH-like_dom_sf"/>
</dbReference>
<dbReference type="InterPro" id="IPR001875">
    <property type="entry name" value="DED_dom"/>
</dbReference>
<dbReference type="PANTHER" id="PTHR15205:SF1">
    <property type="entry name" value="DNA-BINDING DEATH EFFECTOR DOMAIN-CONTAINING PROTEIN 2"/>
    <property type="match status" value="1"/>
</dbReference>
<dbReference type="InterPro" id="IPR049341">
    <property type="entry name" value="TRADD-like_N"/>
</dbReference>
<organism evidence="9 10">
    <name type="scientific">Chanos chanos</name>
    <name type="common">Milkfish</name>
    <name type="synonym">Mugil chanos</name>
    <dbReference type="NCBI Taxonomy" id="29144"/>
    <lineage>
        <taxon>Eukaryota</taxon>
        <taxon>Metazoa</taxon>
        <taxon>Chordata</taxon>
        <taxon>Craniata</taxon>
        <taxon>Vertebrata</taxon>
        <taxon>Euteleostomi</taxon>
        <taxon>Actinopterygii</taxon>
        <taxon>Neopterygii</taxon>
        <taxon>Teleostei</taxon>
        <taxon>Ostariophysi</taxon>
        <taxon>Gonorynchiformes</taxon>
        <taxon>Chanidae</taxon>
        <taxon>Chanos</taxon>
    </lineage>
</organism>
<evidence type="ECO:0000313" key="10">
    <source>
        <dbReference type="RefSeq" id="XP_030640942.1"/>
    </source>
</evidence>
<evidence type="ECO:0000256" key="1">
    <source>
        <dbReference type="ARBA" id="ARBA00004604"/>
    </source>
</evidence>
<name>A0A6J2WAK5_CHACN</name>
<evidence type="ECO:0000256" key="3">
    <source>
        <dbReference type="ARBA" id="ARBA00023015"/>
    </source>
</evidence>
<evidence type="ECO:0000256" key="7">
    <source>
        <dbReference type="SAM" id="MobiDB-lite"/>
    </source>
</evidence>
<gene>
    <name evidence="10" type="primary">dedd1</name>
</gene>
<feature type="domain" description="DED" evidence="8">
    <location>
        <begin position="26"/>
        <end position="156"/>
    </location>
</feature>
<dbReference type="Gene3D" id="1.10.533.10">
    <property type="entry name" value="Death Domain, Fas"/>
    <property type="match status" value="1"/>
</dbReference>